<protein>
    <submittedName>
        <fullName evidence="1">Uncharacterized protein</fullName>
    </submittedName>
</protein>
<reference evidence="1" key="1">
    <citation type="submission" date="2021-04" db="EMBL/GenBank/DDBJ databases">
        <title>Genomic sequence of Actinosynnema pretiosum subsp. pretiosum ATCC 31280 (C-14919).</title>
        <authorList>
            <person name="Bai L."/>
            <person name="Wang X."/>
            <person name="Xiao Y."/>
        </authorList>
    </citation>
    <scope>NUCLEOTIDE SEQUENCE</scope>
    <source>
        <strain evidence="1">ATCC 31280</strain>
    </source>
</reference>
<gene>
    <name evidence="1" type="ORF">KCV87_00695</name>
</gene>
<dbReference type="EMBL" id="CP073249">
    <property type="protein sequence ID" value="QUF04697.1"/>
    <property type="molecule type" value="Genomic_DNA"/>
</dbReference>
<accession>A0AA45R4A0</accession>
<evidence type="ECO:0000313" key="2">
    <source>
        <dbReference type="Proteomes" id="UP000677152"/>
    </source>
</evidence>
<dbReference type="AlphaFoldDB" id="A0AA45R4A0"/>
<sequence>MLHELNGESADAVELYRQAARMSPPGDPRTPERVFPLIQFLLGSGTDAGLSEAHDWAKLLVKRTASGAPSRARASILLGDVLRARGETAADAYRDAALAPGAAFETRVQAGVRWARAAGGEGRVQDAMRAWGTAVDAVLRLASAGVDVETQEHLLGEWGSVPREAAARAIASGDPMTALEFLEAGRTVL</sequence>
<evidence type="ECO:0000313" key="1">
    <source>
        <dbReference type="EMBL" id="QUF04697.1"/>
    </source>
</evidence>
<name>A0AA45R4A0_9PSEU</name>
<proteinExistence type="predicted"/>
<organism evidence="1 2">
    <name type="scientific">Actinosynnema pretiosum subsp. pretiosum</name>
    <dbReference type="NCBI Taxonomy" id="103721"/>
    <lineage>
        <taxon>Bacteria</taxon>
        <taxon>Bacillati</taxon>
        <taxon>Actinomycetota</taxon>
        <taxon>Actinomycetes</taxon>
        <taxon>Pseudonocardiales</taxon>
        <taxon>Pseudonocardiaceae</taxon>
        <taxon>Actinosynnema</taxon>
    </lineage>
</organism>
<dbReference type="Proteomes" id="UP000677152">
    <property type="component" value="Chromosome"/>
</dbReference>